<dbReference type="EMBL" id="JAVIIZ010000002">
    <property type="protein sequence ID" value="MDX8471550.1"/>
    <property type="molecule type" value="Genomic_DNA"/>
</dbReference>
<accession>A0ABU4X9T0</accession>
<gene>
    <name evidence="1" type="ORF">RFM27_05645</name>
</gene>
<reference evidence="1 2" key="1">
    <citation type="submission" date="2023-08" db="EMBL/GenBank/DDBJ databases">
        <title>Implementing the SeqCode for naming new Mesorhizobium species isolated from Vachellia karroo root nodules.</title>
        <authorList>
            <person name="Van Lill M."/>
        </authorList>
    </citation>
    <scope>NUCLEOTIDE SEQUENCE [LARGE SCALE GENOMIC DNA]</scope>
    <source>
        <strain evidence="1 2">VK23A</strain>
    </source>
</reference>
<comment type="caution">
    <text evidence="1">The sequence shown here is derived from an EMBL/GenBank/DDBJ whole genome shotgun (WGS) entry which is preliminary data.</text>
</comment>
<evidence type="ECO:0000313" key="1">
    <source>
        <dbReference type="EMBL" id="MDX8471550.1"/>
    </source>
</evidence>
<protein>
    <submittedName>
        <fullName evidence="1">Uncharacterized protein</fullName>
    </submittedName>
</protein>
<evidence type="ECO:0000313" key="2">
    <source>
        <dbReference type="Proteomes" id="UP001271780"/>
    </source>
</evidence>
<dbReference type="RefSeq" id="WP_320315903.1">
    <property type="nucleotide sequence ID" value="NZ_JAVIIX010000003.1"/>
</dbReference>
<organism evidence="1 2">
    <name type="scientific">Mesorhizobium dulcispinae</name>
    <dbReference type="NCBI Taxonomy" id="3072316"/>
    <lineage>
        <taxon>Bacteria</taxon>
        <taxon>Pseudomonadati</taxon>
        <taxon>Pseudomonadota</taxon>
        <taxon>Alphaproteobacteria</taxon>
        <taxon>Hyphomicrobiales</taxon>
        <taxon>Phyllobacteriaceae</taxon>
        <taxon>Mesorhizobium</taxon>
    </lineage>
</organism>
<dbReference type="Proteomes" id="UP001271780">
    <property type="component" value="Unassembled WGS sequence"/>
</dbReference>
<keyword evidence="2" id="KW-1185">Reference proteome</keyword>
<name>A0ABU4X9T0_9HYPH</name>
<sequence length="199" mass="22726">MKFRVKWREAEQALASAGEHGYLCWRINSMLEKAGIPVRSVDERQELQAKLWATATPESARAHLYLAVKYAEPEQVAEAGLDRFFALVDALQDRHREQRPLVSRTAREARSLVRAAALALVYDKGDLFAFLGSQEIEANEWFITCRRDWVMRHDRAALLAAATPHGIWKLRGMIANGREHFDRAVAAHWAVRQRPTRAP</sequence>
<proteinExistence type="predicted"/>